<dbReference type="PATRIC" id="fig|1284240.4.peg.5339"/>
<dbReference type="InterPro" id="IPR001296">
    <property type="entry name" value="Glyco_trans_1"/>
</dbReference>
<dbReference type="EMBL" id="AOHO01000068">
    <property type="protein sequence ID" value="EME55082.1"/>
    <property type="molecule type" value="Genomic_DNA"/>
</dbReference>
<dbReference type="Pfam" id="PF00534">
    <property type="entry name" value="Glycos_transf_1"/>
    <property type="match status" value="1"/>
</dbReference>
<evidence type="ECO:0000256" key="5">
    <source>
        <dbReference type="ARBA" id="ARBA00022679"/>
    </source>
</evidence>
<protein>
    <submittedName>
        <fullName evidence="8">Group 1 glycosyl transferase</fullName>
    </submittedName>
</protein>
<dbReference type="PANTHER" id="PTHR47779">
    <property type="entry name" value="SYNTHASE (CCG-9), PUTATIVE (AFU_ORTHOLOGUE AFUA_3G12100)-RELATED"/>
    <property type="match status" value="1"/>
</dbReference>
<evidence type="ECO:0000256" key="4">
    <source>
        <dbReference type="ARBA" id="ARBA00022676"/>
    </source>
</evidence>
<dbReference type="InterPro" id="IPR011017">
    <property type="entry name" value="TRASH_dom"/>
</dbReference>
<name>M2YK41_9PSEU</name>
<comment type="similarity">
    <text evidence="1">Belongs to the glycosyltransferase group 1 family. Glycosyltransferase 4 subfamily.</text>
</comment>
<keyword evidence="4" id="KW-0328">Glycosyltransferase</keyword>
<comment type="caution">
    <text evidence="8">The sequence shown here is derived from an EMBL/GenBank/DDBJ whole genome shotgun (WGS) entry which is preliminary data.</text>
</comment>
<comment type="subunit">
    <text evidence="2">Homodimer.</text>
</comment>
<feature type="domain" description="TRASH" evidence="7">
    <location>
        <begin position="432"/>
        <end position="470"/>
    </location>
</feature>
<keyword evidence="3" id="KW-0313">Glucose metabolism</keyword>
<dbReference type="Proteomes" id="UP000054226">
    <property type="component" value="Unassembled WGS sequence"/>
</dbReference>
<dbReference type="OrthoDB" id="9772485at2"/>
<dbReference type="Gene3D" id="3.40.50.2000">
    <property type="entry name" value="Glycogen Phosphorylase B"/>
    <property type="match status" value="2"/>
</dbReference>
<keyword evidence="9" id="KW-1185">Reference proteome</keyword>
<dbReference type="RefSeq" id="WP_007033080.1">
    <property type="nucleotide sequence ID" value="NZ_AOHO01000068.1"/>
</dbReference>
<dbReference type="PANTHER" id="PTHR47779:SF1">
    <property type="entry name" value="SYNTHASE (CCG-9), PUTATIVE (AFU_ORTHOLOGUE AFUA_3G12100)-RELATED"/>
    <property type="match status" value="1"/>
</dbReference>
<dbReference type="Pfam" id="PF21269">
    <property type="entry name" value="TreT_GT1"/>
    <property type="match status" value="1"/>
</dbReference>
<evidence type="ECO:0000259" key="7">
    <source>
        <dbReference type="SMART" id="SM00746"/>
    </source>
</evidence>
<keyword evidence="5 8" id="KW-0808">Transferase</keyword>
<proteinExistence type="inferred from homology"/>
<organism evidence="8 9">
    <name type="scientific">Amycolatopsis decaplanina DSM 44594</name>
    <dbReference type="NCBI Taxonomy" id="1284240"/>
    <lineage>
        <taxon>Bacteria</taxon>
        <taxon>Bacillati</taxon>
        <taxon>Actinomycetota</taxon>
        <taxon>Actinomycetes</taxon>
        <taxon>Pseudonocardiales</taxon>
        <taxon>Pseudonocardiaceae</taxon>
        <taxon>Amycolatopsis</taxon>
    </lineage>
</organism>
<keyword evidence="6" id="KW-0119">Carbohydrate metabolism</keyword>
<sequence length="475" mass="51804">MLQTVDVGELSIESYRSVVPDQIMDPLLDTARELRGARVLHLSATPYGGGVSELLRSAVPLYNDLGITTTWKIIGGNPPFFTVTKKLHNALQGESRKPITREDQDVYERTAEMNAGELRSDPRFGGYDFVFVHDPQPSAVLSFTGKGGASWIWRCHIDTSAPSADAWDYLKTFISGYDATVFTMSQFVPPDLAPERVDIIPPAIDPLSPKNMSLDDRTAYAVLNWIGIEPGRPLITQVSRFDPWKDPLGVIEAFRIARRRVPGLQLALVGSMALDDPEAWEVYRAISAESEHDPAIHVFTNLTGVGNVEVNAFQRVSTVMVQKSIREGFGLVVSEALWKGTPVVAGATGGIPLQMADDAGGLLVDSIAGCADAIGTLLTDPAGAAALGMSGKERVRRHFLLPRLLLDELTLVKGIGRGIAPADLTTAGDHRDPVCGMATYTADRAQTTELDGQTFRFCSRRCREIFARSRREANR</sequence>
<dbReference type="InterPro" id="IPR052078">
    <property type="entry name" value="Trehalose_Metab_GTase"/>
</dbReference>
<gene>
    <name evidence="8" type="ORF">H074_26277</name>
</gene>
<evidence type="ECO:0000256" key="1">
    <source>
        <dbReference type="ARBA" id="ARBA00009481"/>
    </source>
</evidence>
<dbReference type="InterPro" id="IPR049438">
    <property type="entry name" value="TreT_GT1"/>
</dbReference>
<dbReference type="SMART" id="SM00746">
    <property type="entry name" value="TRASH"/>
    <property type="match status" value="1"/>
</dbReference>
<dbReference type="AlphaFoldDB" id="M2YK41"/>
<accession>M2YK41</accession>
<evidence type="ECO:0000313" key="9">
    <source>
        <dbReference type="Proteomes" id="UP000054226"/>
    </source>
</evidence>
<evidence type="ECO:0000256" key="3">
    <source>
        <dbReference type="ARBA" id="ARBA00022526"/>
    </source>
</evidence>
<evidence type="ECO:0000313" key="8">
    <source>
        <dbReference type="EMBL" id="EME55082.1"/>
    </source>
</evidence>
<dbReference type="GO" id="GO:0006006">
    <property type="term" value="P:glucose metabolic process"/>
    <property type="evidence" value="ECO:0007669"/>
    <property type="project" value="UniProtKB-KW"/>
</dbReference>
<reference evidence="8 9" key="1">
    <citation type="journal article" date="2013" name="Genome Announc.">
        <title>Draft Genome Sequence of Amycolatopsis decaplanina Strain DSM 44594T.</title>
        <authorList>
            <person name="Kaur N."/>
            <person name="Kumar S."/>
            <person name="Bala M."/>
            <person name="Raghava G.P."/>
            <person name="Mayilraj S."/>
        </authorList>
    </citation>
    <scope>NUCLEOTIDE SEQUENCE [LARGE SCALE GENOMIC DNA]</scope>
    <source>
        <strain evidence="8 9">DSM 44594</strain>
    </source>
</reference>
<evidence type="ECO:0000256" key="6">
    <source>
        <dbReference type="ARBA" id="ARBA00023277"/>
    </source>
</evidence>
<evidence type="ECO:0000256" key="2">
    <source>
        <dbReference type="ARBA" id="ARBA00011738"/>
    </source>
</evidence>
<dbReference type="SUPFAM" id="SSF53756">
    <property type="entry name" value="UDP-Glycosyltransferase/glycogen phosphorylase"/>
    <property type="match status" value="1"/>
</dbReference>
<dbReference type="GO" id="GO:0016757">
    <property type="term" value="F:glycosyltransferase activity"/>
    <property type="evidence" value="ECO:0007669"/>
    <property type="project" value="UniProtKB-KW"/>
</dbReference>